<dbReference type="EMBL" id="BAABHY010000001">
    <property type="protein sequence ID" value="GAA5110902.1"/>
    <property type="molecule type" value="Genomic_DNA"/>
</dbReference>
<name>A0ABP9N6R7_9GAMM</name>
<reference evidence="6" key="1">
    <citation type="journal article" date="2019" name="Int. J. Syst. Evol. Microbiol.">
        <title>The Global Catalogue of Microorganisms (GCM) 10K type strain sequencing project: providing services to taxonomists for standard genome sequencing and annotation.</title>
        <authorList>
            <consortium name="The Broad Institute Genomics Platform"/>
            <consortium name="The Broad Institute Genome Sequencing Center for Infectious Disease"/>
            <person name="Wu L."/>
            <person name="Ma J."/>
        </authorList>
    </citation>
    <scope>NUCLEOTIDE SEQUENCE [LARGE SCALE GENOMIC DNA]</scope>
    <source>
        <strain evidence="6">JCM 18050</strain>
    </source>
</reference>
<dbReference type="SMART" id="SM00854">
    <property type="entry name" value="PGA_cap"/>
    <property type="match status" value="1"/>
</dbReference>
<dbReference type="InterPro" id="IPR008334">
    <property type="entry name" value="5'-Nucleotdase_C"/>
</dbReference>
<sequence length="555" mass="61973">MFLKTKLLLCCALICSFIPYSSAEQVEVSILATSDVHGRMVPWDYGTDTENFSGSYSQISSFINHYKVDHPNVIVVDAGDIIQDNQIELFYNVDKHPAIEALNAMHYDVIALGNHEFNFGIPALNHILAGFKGQVLAANIYYKADSKRYFPAATIIEQSGIKIGIIGVTTPFVPEFEAKTGHVDHMLFTMPIPEIKAQVEQLQKQSVDAIVLVAHMGLENENNKPGTGVVDIAKQVNGIDVIIAGHNHQNISQEIINNTVITEPHRYGTVVSVINLTFDVKQDQVSLINKQSTTQSVQSYPADPQIVKIYEPYHNKLRSIANEIIGKTDQDLVPHSPVKGLPAVYMVDTGLTALFNNAQLYYSDADVVSILINNQNVMLDKGNITRKDIANSYQYTAGETSIYPISGKDLKDYMEWSAGYFAQLSPGDTQYHYDPIRRASKYMTYDMFGGVKYHIDLREPVGQRIKHLTLTDGTVITEDMTIKMGMNAYRYEMLVKEGGPLAGRRIEPIWNSRTAFGSEAGTIRNMVIKYIVEAKHGDITDESKHNWQVVGIDDK</sequence>
<dbReference type="Pfam" id="PF00149">
    <property type="entry name" value="Metallophos"/>
    <property type="match status" value="1"/>
</dbReference>
<dbReference type="PROSITE" id="PS00785">
    <property type="entry name" value="5_NUCLEOTIDASE_1"/>
    <property type="match status" value="1"/>
</dbReference>
<evidence type="ECO:0000256" key="2">
    <source>
        <dbReference type="ARBA" id="ARBA00022729"/>
    </source>
</evidence>
<feature type="chain" id="PRO_5044996692" evidence="3">
    <location>
        <begin position="24"/>
        <end position="555"/>
    </location>
</feature>
<proteinExistence type="inferred from homology"/>
<organism evidence="5 6">
    <name type="scientific">Orbus sasakiae</name>
    <dbReference type="NCBI Taxonomy" id="1078475"/>
    <lineage>
        <taxon>Bacteria</taxon>
        <taxon>Pseudomonadati</taxon>
        <taxon>Pseudomonadota</taxon>
        <taxon>Gammaproteobacteria</taxon>
        <taxon>Orbales</taxon>
        <taxon>Orbaceae</taxon>
        <taxon>Orbus</taxon>
    </lineage>
</organism>
<dbReference type="InterPro" id="IPR029052">
    <property type="entry name" value="Metallo-depent_PP-like"/>
</dbReference>
<keyword evidence="6" id="KW-1185">Reference proteome</keyword>
<comment type="similarity">
    <text evidence="1 3">Belongs to the 5'-nucleotidase family.</text>
</comment>
<dbReference type="Pfam" id="PF02872">
    <property type="entry name" value="5_nucleotid_C"/>
    <property type="match status" value="1"/>
</dbReference>
<protein>
    <submittedName>
        <fullName evidence="5">5'-nucleotidase C-terminal domain-containing protein</fullName>
    </submittedName>
</protein>
<keyword evidence="3" id="KW-0547">Nucleotide-binding</keyword>
<dbReference type="Gene3D" id="3.90.780.10">
    <property type="entry name" value="5'-Nucleotidase, C-terminal domain"/>
    <property type="match status" value="1"/>
</dbReference>
<accession>A0ABP9N6R7</accession>
<dbReference type="Gene3D" id="3.60.21.10">
    <property type="match status" value="1"/>
</dbReference>
<gene>
    <name evidence="5" type="ORF">GCM10023211_15740</name>
</gene>
<dbReference type="PANTHER" id="PTHR11575:SF6">
    <property type="entry name" value="2',3'-CYCLIC-NUCLEOTIDE 2'-PHOSPHODIESTERASE_3'-NUCLEOTIDASE"/>
    <property type="match status" value="1"/>
</dbReference>
<evidence type="ECO:0000259" key="4">
    <source>
        <dbReference type="SMART" id="SM00854"/>
    </source>
</evidence>
<dbReference type="PRINTS" id="PR01607">
    <property type="entry name" value="APYRASEFAMLY"/>
</dbReference>
<keyword evidence="3" id="KW-0378">Hydrolase</keyword>
<dbReference type="Proteomes" id="UP001500171">
    <property type="component" value="Unassembled WGS sequence"/>
</dbReference>
<dbReference type="SUPFAM" id="SSF55816">
    <property type="entry name" value="5'-nucleotidase (syn. UDP-sugar hydrolase), C-terminal domain"/>
    <property type="match status" value="1"/>
</dbReference>
<feature type="signal peptide" evidence="3">
    <location>
        <begin position="1"/>
        <end position="23"/>
    </location>
</feature>
<dbReference type="RefSeq" id="WP_345490643.1">
    <property type="nucleotide sequence ID" value="NZ_BAABHY010000001.1"/>
</dbReference>
<dbReference type="SUPFAM" id="SSF56300">
    <property type="entry name" value="Metallo-dependent phosphatases"/>
    <property type="match status" value="1"/>
</dbReference>
<dbReference type="PROSITE" id="PS00786">
    <property type="entry name" value="5_NUCLEOTIDASE_2"/>
    <property type="match status" value="1"/>
</dbReference>
<dbReference type="InterPro" id="IPR004843">
    <property type="entry name" value="Calcineurin-like_PHP"/>
</dbReference>
<comment type="caution">
    <text evidence="5">The sequence shown here is derived from an EMBL/GenBank/DDBJ whole genome shotgun (WGS) entry which is preliminary data.</text>
</comment>
<evidence type="ECO:0000313" key="5">
    <source>
        <dbReference type="EMBL" id="GAA5110902.1"/>
    </source>
</evidence>
<dbReference type="InterPro" id="IPR006179">
    <property type="entry name" value="5_nucleotidase/apyrase"/>
</dbReference>
<evidence type="ECO:0000313" key="6">
    <source>
        <dbReference type="Proteomes" id="UP001500171"/>
    </source>
</evidence>
<evidence type="ECO:0000256" key="3">
    <source>
        <dbReference type="RuleBase" id="RU362119"/>
    </source>
</evidence>
<evidence type="ECO:0000256" key="1">
    <source>
        <dbReference type="ARBA" id="ARBA00006654"/>
    </source>
</evidence>
<dbReference type="InterPro" id="IPR019079">
    <property type="entry name" value="Capsule_synth_CapA"/>
</dbReference>
<dbReference type="PANTHER" id="PTHR11575">
    <property type="entry name" value="5'-NUCLEOTIDASE-RELATED"/>
    <property type="match status" value="1"/>
</dbReference>
<dbReference type="InterPro" id="IPR006146">
    <property type="entry name" value="5'-Nucleotdase_CS"/>
</dbReference>
<feature type="domain" description="Capsule synthesis protein CapA" evidence="4">
    <location>
        <begin position="29"/>
        <end position="280"/>
    </location>
</feature>
<keyword evidence="2 3" id="KW-0732">Signal</keyword>
<dbReference type="InterPro" id="IPR036907">
    <property type="entry name" value="5'-Nucleotdase_C_sf"/>
</dbReference>